<evidence type="ECO:0000313" key="6">
    <source>
        <dbReference type="Proteomes" id="UP001374803"/>
    </source>
</evidence>
<dbReference type="RefSeq" id="WP_394834765.1">
    <property type="nucleotide sequence ID" value="NZ_CP089929.1"/>
</dbReference>
<accession>A0ABZ2L2D8</accession>
<evidence type="ECO:0000256" key="3">
    <source>
        <dbReference type="ARBA" id="ARBA00023163"/>
    </source>
</evidence>
<dbReference type="InterPro" id="IPR020449">
    <property type="entry name" value="Tscrpt_reg_AraC-type_HTH"/>
</dbReference>
<keyword evidence="6" id="KW-1185">Reference proteome</keyword>
<protein>
    <submittedName>
        <fullName evidence="5">AraC family transcriptional regulator</fullName>
    </submittedName>
</protein>
<dbReference type="Gene3D" id="1.10.10.60">
    <property type="entry name" value="Homeodomain-like"/>
    <property type="match status" value="1"/>
</dbReference>
<proteinExistence type="predicted"/>
<evidence type="ECO:0000256" key="1">
    <source>
        <dbReference type="ARBA" id="ARBA00023015"/>
    </source>
</evidence>
<dbReference type="Pfam" id="PF12833">
    <property type="entry name" value="HTH_18"/>
    <property type="match status" value="1"/>
</dbReference>
<dbReference type="PANTHER" id="PTHR47894">
    <property type="entry name" value="HTH-TYPE TRANSCRIPTIONAL REGULATOR GADX"/>
    <property type="match status" value="1"/>
</dbReference>
<evidence type="ECO:0000313" key="5">
    <source>
        <dbReference type="EMBL" id="WXB05123.1"/>
    </source>
</evidence>
<dbReference type="Proteomes" id="UP001374803">
    <property type="component" value="Chromosome"/>
</dbReference>
<feature type="domain" description="HTH araC/xylS-type" evidence="4">
    <location>
        <begin position="195"/>
        <end position="290"/>
    </location>
</feature>
<keyword evidence="3" id="KW-0804">Transcription</keyword>
<name>A0ABZ2L2D8_9BACT</name>
<evidence type="ECO:0000256" key="2">
    <source>
        <dbReference type="ARBA" id="ARBA00023125"/>
    </source>
</evidence>
<dbReference type="InterPro" id="IPR009057">
    <property type="entry name" value="Homeodomain-like_sf"/>
</dbReference>
<dbReference type="SMART" id="SM00342">
    <property type="entry name" value="HTH_ARAC"/>
    <property type="match status" value="1"/>
</dbReference>
<organism evidence="5 6">
    <name type="scientific">Pendulispora rubella</name>
    <dbReference type="NCBI Taxonomy" id="2741070"/>
    <lineage>
        <taxon>Bacteria</taxon>
        <taxon>Pseudomonadati</taxon>
        <taxon>Myxococcota</taxon>
        <taxon>Myxococcia</taxon>
        <taxon>Myxococcales</taxon>
        <taxon>Sorangiineae</taxon>
        <taxon>Pendulisporaceae</taxon>
        <taxon>Pendulispora</taxon>
    </lineage>
</organism>
<keyword evidence="2" id="KW-0238">DNA-binding</keyword>
<dbReference type="SUPFAM" id="SSF46689">
    <property type="entry name" value="Homeodomain-like"/>
    <property type="match status" value="1"/>
</dbReference>
<reference evidence="5" key="1">
    <citation type="submission" date="2021-12" db="EMBL/GenBank/DDBJ databases">
        <title>Discovery of the Pendulisporaceae a myxobacterial family with distinct sporulation behavior and unique specialized metabolism.</title>
        <authorList>
            <person name="Garcia R."/>
            <person name="Popoff A."/>
            <person name="Bader C.D."/>
            <person name="Loehr J."/>
            <person name="Walesch S."/>
            <person name="Walt C."/>
            <person name="Boldt J."/>
            <person name="Bunk B."/>
            <person name="Haeckl F.J.F.P.J."/>
            <person name="Gunesch A.P."/>
            <person name="Birkelbach J."/>
            <person name="Nuebel U."/>
            <person name="Pietschmann T."/>
            <person name="Bach T."/>
            <person name="Mueller R."/>
        </authorList>
    </citation>
    <scope>NUCLEOTIDE SEQUENCE</scope>
    <source>
        <strain evidence="5">MSr11367</strain>
    </source>
</reference>
<evidence type="ECO:0000259" key="4">
    <source>
        <dbReference type="PROSITE" id="PS01124"/>
    </source>
</evidence>
<dbReference type="EMBL" id="CP089983">
    <property type="protein sequence ID" value="WXB05123.1"/>
    <property type="molecule type" value="Genomic_DNA"/>
</dbReference>
<dbReference type="PANTHER" id="PTHR47894:SF4">
    <property type="entry name" value="HTH-TYPE TRANSCRIPTIONAL REGULATOR GADX"/>
    <property type="match status" value="1"/>
</dbReference>
<dbReference type="PRINTS" id="PR00032">
    <property type="entry name" value="HTHARAC"/>
</dbReference>
<dbReference type="InterPro" id="IPR018060">
    <property type="entry name" value="HTH_AraC"/>
</dbReference>
<keyword evidence="1" id="KW-0805">Transcription regulation</keyword>
<sequence length="290" mass="31513">MLPRAAAMGNLIALAEKATERQGANLTAADGARLLAYACRSRERIARVEVESPWMVFVLEGHKLVDMGATHIVRAGEALLLPRGMSIGITNVPDPESRNYRALAVEMLGDSHARLLRHHADLAHGTWLTGKARTLRVGLTVLQALAHFCETLLDPGAHPRILHHRLEGLLLALLVEDELPQASIARAQASTDVVRAVRHLVREAPDAPWPAQSVAHRLGLSPATLRRRLGRDGTTLRAILLDERLALANVLLGDGRLAVADVARRCGYTSAGKFSRQYARRFGVSPSAAR</sequence>
<dbReference type="PROSITE" id="PS01124">
    <property type="entry name" value="HTH_ARAC_FAMILY_2"/>
    <property type="match status" value="1"/>
</dbReference>
<gene>
    <name evidence="5" type="ORF">LVJ94_50545</name>
</gene>